<organism evidence="5 6">
    <name type="scientific">Rhodoblastus sphagnicola</name>
    <dbReference type="NCBI Taxonomy" id="333368"/>
    <lineage>
        <taxon>Bacteria</taxon>
        <taxon>Pseudomonadati</taxon>
        <taxon>Pseudomonadota</taxon>
        <taxon>Alphaproteobacteria</taxon>
        <taxon>Hyphomicrobiales</taxon>
        <taxon>Rhodoblastaceae</taxon>
        <taxon>Rhodoblastus</taxon>
    </lineage>
</organism>
<evidence type="ECO:0000313" key="6">
    <source>
        <dbReference type="Proteomes" id="UP000239089"/>
    </source>
</evidence>
<evidence type="ECO:0000313" key="5">
    <source>
        <dbReference type="EMBL" id="PPQ31458.1"/>
    </source>
</evidence>
<evidence type="ECO:0000256" key="1">
    <source>
        <dbReference type="ARBA" id="ARBA00008168"/>
    </source>
</evidence>
<dbReference type="EMBL" id="NHSJ01000057">
    <property type="protein sequence ID" value="PPQ31458.1"/>
    <property type="molecule type" value="Genomic_DNA"/>
</dbReference>
<keyword evidence="4 5" id="KW-0132">Cell division</keyword>
<dbReference type="InterPro" id="IPR005527">
    <property type="entry name" value="MinE"/>
</dbReference>
<evidence type="ECO:0000256" key="4">
    <source>
        <dbReference type="HAMAP-Rule" id="MF_00262"/>
    </source>
</evidence>
<evidence type="ECO:0000256" key="2">
    <source>
        <dbReference type="ARBA" id="ARBA00020112"/>
    </source>
</evidence>
<accession>A0A2S6NA13</accession>
<dbReference type="AlphaFoldDB" id="A0A2S6NA13"/>
<dbReference type="NCBIfam" id="TIGR01215">
    <property type="entry name" value="minE"/>
    <property type="match status" value="1"/>
</dbReference>
<dbReference type="OrthoDB" id="9802655at2"/>
<dbReference type="InterPro" id="IPR036707">
    <property type="entry name" value="MinE_sf"/>
</dbReference>
<comment type="function">
    <text evidence="3 4">Prevents the cell division inhibition by proteins MinC and MinD at internal division sites while permitting inhibition at polar sites. This ensures cell division at the proper site by restricting the formation of a division septum at the midpoint of the long axis of the cell.</text>
</comment>
<sequence>MSFFDMFKSRAATAPVARERLQILLAHERMTLGPKNLIAILRDEILATVAKHIDIAPDALKITMGQHGSVSTLEIDVELPTEKIAPARHMPMRATA</sequence>
<comment type="similarity">
    <text evidence="1 4">Belongs to the MinE family.</text>
</comment>
<dbReference type="Proteomes" id="UP000239089">
    <property type="component" value="Unassembled WGS sequence"/>
</dbReference>
<protein>
    <recommendedName>
        <fullName evidence="2 4">Cell division topological specificity factor</fullName>
    </recommendedName>
</protein>
<gene>
    <name evidence="4" type="primary">minE</name>
    <name evidence="5" type="ORF">CCR94_09165</name>
</gene>
<keyword evidence="4" id="KW-0131">Cell cycle</keyword>
<dbReference type="HAMAP" id="MF_00262">
    <property type="entry name" value="MinE"/>
    <property type="match status" value="1"/>
</dbReference>
<name>A0A2S6NA13_9HYPH</name>
<comment type="caution">
    <text evidence="5">The sequence shown here is derived from an EMBL/GenBank/DDBJ whole genome shotgun (WGS) entry which is preliminary data.</text>
</comment>
<dbReference type="RefSeq" id="WP_104507567.1">
    <property type="nucleotide sequence ID" value="NZ_JACIGC010000009.1"/>
</dbReference>
<dbReference type="Pfam" id="PF03776">
    <property type="entry name" value="MinE"/>
    <property type="match status" value="1"/>
</dbReference>
<dbReference type="GO" id="GO:0032955">
    <property type="term" value="P:regulation of division septum assembly"/>
    <property type="evidence" value="ECO:0007669"/>
    <property type="project" value="InterPro"/>
</dbReference>
<keyword evidence="6" id="KW-1185">Reference proteome</keyword>
<evidence type="ECO:0000256" key="3">
    <source>
        <dbReference type="ARBA" id="ARBA00025265"/>
    </source>
</evidence>
<dbReference type="SUPFAM" id="SSF55229">
    <property type="entry name" value="Cell division protein MinE topological specificity domain"/>
    <property type="match status" value="1"/>
</dbReference>
<dbReference type="NCBIfam" id="NF001422">
    <property type="entry name" value="PRK00296.1"/>
    <property type="match status" value="1"/>
</dbReference>
<proteinExistence type="inferred from homology"/>
<dbReference type="GO" id="GO:0051301">
    <property type="term" value="P:cell division"/>
    <property type="evidence" value="ECO:0007669"/>
    <property type="project" value="UniProtKB-KW"/>
</dbReference>
<reference evidence="5 6" key="1">
    <citation type="journal article" date="2018" name="Arch. Microbiol.">
        <title>New insights into the metabolic potential of the phototrophic purple bacterium Rhodopila globiformis DSM 161(T) from its draft genome sequence and evidence for a vanadium-dependent nitrogenase.</title>
        <authorList>
            <person name="Imhoff J.F."/>
            <person name="Rahn T."/>
            <person name="Kunzel S."/>
            <person name="Neulinger S.C."/>
        </authorList>
    </citation>
    <scope>NUCLEOTIDE SEQUENCE [LARGE SCALE GENOMIC DNA]</scope>
    <source>
        <strain evidence="5 6">DSM 16996</strain>
    </source>
</reference>
<dbReference type="Gene3D" id="3.30.1070.10">
    <property type="entry name" value="Cell division topological specificity factor MinE"/>
    <property type="match status" value="1"/>
</dbReference>